<keyword evidence="2" id="KW-1185">Reference proteome</keyword>
<dbReference type="AlphaFoldDB" id="A0AAF3F8A9"/>
<feature type="region of interest" description="Disordered" evidence="1">
    <location>
        <begin position="76"/>
        <end position="158"/>
    </location>
</feature>
<sequence length="158" mass="17583">MDFLNEDDTRSIASSKNTRLIGRGTNAGKCKINLMGSPLKLKPASQEGELNELVSAKNAQSELLAVQIAQLIDELEASSTSNGSQKIVQPRAGKRKHSPSHDNKHKRTRKNRVPETPDEKLKRLRRSCDDEEVIEGTPPGKMNRGRNGRVEQRGNLYL</sequence>
<organism evidence="2 3">
    <name type="scientific">Mesorhabditis belari</name>
    <dbReference type="NCBI Taxonomy" id="2138241"/>
    <lineage>
        <taxon>Eukaryota</taxon>
        <taxon>Metazoa</taxon>
        <taxon>Ecdysozoa</taxon>
        <taxon>Nematoda</taxon>
        <taxon>Chromadorea</taxon>
        <taxon>Rhabditida</taxon>
        <taxon>Rhabditina</taxon>
        <taxon>Rhabditomorpha</taxon>
        <taxon>Rhabditoidea</taxon>
        <taxon>Rhabditidae</taxon>
        <taxon>Mesorhabditinae</taxon>
        <taxon>Mesorhabditis</taxon>
    </lineage>
</organism>
<proteinExistence type="predicted"/>
<accession>A0AAF3F8A9</accession>
<evidence type="ECO:0000313" key="2">
    <source>
        <dbReference type="Proteomes" id="UP000887575"/>
    </source>
</evidence>
<dbReference type="WBParaSite" id="MBELARI_LOCUS21907">
    <property type="protein sequence ID" value="MBELARI_LOCUS21907"/>
    <property type="gene ID" value="MBELARI_LOCUS21907"/>
</dbReference>
<evidence type="ECO:0000313" key="3">
    <source>
        <dbReference type="WBParaSite" id="MBELARI_LOCUS21907"/>
    </source>
</evidence>
<feature type="compositionally biased region" description="Polar residues" evidence="1">
    <location>
        <begin position="77"/>
        <end position="87"/>
    </location>
</feature>
<feature type="compositionally biased region" description="Basic and acidic residues" evidence="1">
    <location>
        <begin position="112"/>
        <end position="121"/>
    </location>
</feature>
<protein>
    <submittedName>
        <fullName evidence="3">Uncharacterized protein</fullName>
    </submittedName>
</protein>
<reference evidence="3" key="1">
    <citation type="submission" date="2024-02" db="UniProtKB">
        <authorList>
            <consortium name="WormBaseParasite"/>
        </authorList>
    </citation>
    <scope>IDENTIFICATION</scope>
</reference>
<feature type="compositionally biased region" description="Basic residues" evidence="1">
    <location>
        <begin position="92"/>
        <end position="111"/>
    </location>
</feature>
<evidence type="ECO:0000256" key="1">
    <source>
        <dbReference type="SAM" id="MobiDB-lite"/>
    </source>
</evidence>
<name>A0AAF3F8A9_9BILA</name>
<dbReference type="Proteomes" id="UP000887575">
    <property type="component" value="Unassembled WGS sequence"/>
</dbReference>